<keyword evidence="2" id="KW-0963">Cytoplasm</keyword>
<dbReference type="SUPFAM" id="SSF52540">
    <property type="entry name" value="P-loop containing nucleoside triphosphate hydrolases"/>
    <property type="match status" value="1"/>
</dbReference>
<dbReference type="InterPro" id="IPR027417">
    <property type="entry name" value="P-loop_NTPase"/>
</dbReference>
<reference evidence="10" key="1">
    <citation type="submission" date="2021-02" db="EMBL/GenBank/DDBJ databases">
        <authorList>
            <person name="Dougan E. K."/>
            <person name="Rhodes N."/>
            <person name="Thang M."/>
            <person name="Chan C."/>
        </authorList>
    </citation>
    <scope>NUCLEOTIDE SEQUENCE</scope>
</reference>
<feature type="domain" description="Chromosomal replication initiator DnaA C-terminal" evidence="9">
    <location>
        <begin position="248"/>
        <end position="317"/>
    </location>
</feature>
<dbReference type="PANTHER" id="PTHR30050">
    <property type="entry name" value="CHROMOSOMAL REPLICATION INITIATOR PROTEIN DNAA"/>
    <property type="match status" value="1"/>
</dbReference>
<keyword evidence="6" id="KW-0446">Lipid-binding</keyword>
<dbReference type="SMART" id="SM00382">
    <property type="entry name" value="AAA"/>
    <property type="match status" value="1"/>
</dbReference>
<dbReference type="PROSITE" id="PS01008">
    <property type="entry name" value="DNAA"/>
    <property type="match status" value="1"/>
</dbReference>
<dbReference type="InterPro" id="IPR013159">
    <property type="entry name" value="DnaA_C"/>
</dbReference>
<dbReference type="GO" id="GO:0006275">
    <property type="term" value="P:regulation of DNA replication"/>
    <property type="evidence" value="ECO:0007669"/>
    <property type="project" value="InterPro"/>
</dbReference>
<comment type="caution">
    <text evidence="10">The sequence shown here is derived from an EMBL/GenBank/DDBJ whole genome shotgun (WGS) entry which is preliminary data.</text>
</comment>
<dbReference type="SUPFAM" id="SSF48295">
    <property type="entry name" value="TrpR-like"/>
    <property type="match status" value="1"/>
</dbReference>
<comment type="similarity">
    <text evidence="1">Belongs to the DnaA family.</text>
</comment>
<dbReference type="Gene3D" id="1.10.8.60">
    <property type="match status" value="1"/>
</dbReference>
<dbReference type="InterPro" id="IPR010921">
    <property type="entry name" value="Trp_repressor/repl_initiator"/>
</dbReference>
<dbReference type="PANTHER" id="PTHR30050:SF2">
    <property type="entry name" value="CHROMOSOMAL REPLICATION INITIATOR PROTEIN DNAA"/>
    <property type="match status" value="1"/>
</dbReference>
<accession>A0A812ULG9</accession>
<evidence type="ECO:0000256" key="5">
    <source>
        <dbReference type="ARBA" id="ARBA00022840"/>
    </source>
</evidence>
<dbReference type="Proteomes" id="UP000601435">
    <property type="component" value="Unassembled WGS sequence"/>
</dbReference>
<dbReference type="Gene3D" id="3.40.50.300">
    <property type="entry name" value="P-loop containing nucleotide triphosphate hydrolases"/>
    <property type="match status" value="1"/>
</dbReference>
<evidence type="ECO:0000256" key="4">
    <source>
        <dbReference type="ARBA" id="ARBA00022741"/>
    </source>
</evidence>
<organism evidence="10 11">
    <name type="scientific">Symbiodinium necroappetens</name>
    <dbReference type="NCBI Taxonomy" id="1628268"/>
    <lineage>
        <taxon>Eukaryota</taxon>
        <taxon>Sar</taxon>
        <taxon>Alveolata</taxon>
        <taxon>Dinophyceae</taxon>
        <taxon>Suessiales</taxon>
        <taxon>Symbiodiniaceae</taxon>
        <taxon>Symbiodinium</taxon>
    </lineage>
</organism>
<dbReference type="GO" id="GO:0003688">
    <property type="term" value="F:DNA replication origin binding"/>
    <property type="evidence" value="ECO:0007669"/>
    <property type="project" value="InterPro"/>
</dbReference>
<dbReference type="CDD" id="cd00009">
    <property type="entry name" value="AAA"/>
    <property type="match status" value="1"/>
</dbReference>
<dbReference type="InterPro" id="IPR018312">
    <property type="entry name" value="Chromosome_initiator_DnaA_CS"/>
</dbReference>
<dbReference type="GO" id="GO:0008289">
    <property type="term" value="F:lipid binding"/>
    <property type="evidence" value="ECO:0007669"/>
    <property type="project" value="UniProtKB-KW"/>
</dbReference>
<dbReference type="InterPro" id="IPR013317">
    <property type="entry name" value="DnaA_dom"/>
</dbReference>
<dbReference type="Pfam" id="PF00308">
    <property type="entry name" value="Bac_DnaA"/>
    <property type="match status" value="1"/>
</dbReference>
<evidence type="ECO:0000259" key="9">
    <source>
        <dbReference type="SMART" id="SM00760"/>
    </source>
</evidence>
<evidence type="ECO:0000256" key="7">
    <source>
        <dbReference type="ARBA" id="ARBA00023125"/>
    </source>
</evidence>
<keyword evidence="11" id="KW-1185">Reference proteome</keyword>
<dbReference type="InterPro" id="IPR003593">
    <property type="entry name" value="AAA+_ATPase"/>
</dbReference>
<evidence type="ECO:0000313" key="11">
    <source>
        <dbReference type="Proteomes" id="UP000601435"/>
    </source>
</evidence>
<name>A0A812ULG9_9DINO</name>
<dbReference type="NCBIfam" id="TIGR00362">
    <property type="entry name" value="DnaA"/>
    <property type="match status" value="1"/>
</dbReference>
<proteinExistence type="inferred from homology"/>
<dbReference type="GO" id="GO:0005524">
    <property type="term" value="F:ATP binding"/>
    <property type="evidence" value="ECO:0007669"/>
    <property type="project" value="UniProtKB-KW"/>
</dbReference>
<keyword evidence="5" id="KW-0067">ATP-binding</keyword>
<evidence type="ECO:0000256" key="1">
    <source>
        <dbReference type="ARBA" id="ARBA00006583"/>
    </source>
</evidence>
<evidence type="ECO:0000256" key="3">
    <source>
        <dbReference type="ARBA" id="ARBA00022705"/>
    </source>
</evidence>
<dbReference type="CDD" id="cd06571">
    <property type="entry name" value="Bac_DnaA_C"/>
    <property type="match status" value="1"/>
</dbReference>
<gene>
    <name evidence="10" type="primary">dnaA</name>
    <name evidence="10" type="ORF">SNEC2469_LOCUS16588</name>
</gene>
<dbReference type="InterPro" id="IPR020591">
    <property type="entry name" value="Chromosome_initiator_DnaA-like"/>
</dbReference>
<evidence type="ECO:0000313" key="10">
    <source>
        <dbReference type="EMBL" id="CAE7569635.1"/>
    </source>
</evidence>
<dbReference type="OrthoDB" id="448575at2759"/>
<keyword evidence="7" id="KW-0238">DNA-binding</keyword>
<dbReference type="EMBL" id="CAJNJA010027075">
    <property type="protein sequence ID" value="CAE7569635.1"/>
    <property type="molecule type" value="Genomic_DNA"/>
</dbReference>
<sequence length="340" mass="38577">APRADSSAPGAEIRDLDVSGALDPRFTFDKFIAGKPNELAYAAARRIAEAEAVPFNPLFLYGGVGLGKTHLMHAIAWHLRQHRPDKRVIYLSAEKFMYQFIRALRTKDTVAFKEQFRSVDEEFFHTFNALVDQNRQVVISADKSPSDLEGVQERMKSRLGWGLVADIHPTTYELRLGILESKAETVGVTIPRRVLEFLAHKITSNVRELEGALNRIVAHATLVGRPVTLETTQEVLTDLLRANDRRVTIEEIQRKVAEHFNIRITDMHSARRARSVARPRQVAMYLAKQLTSRSLPEIGRKFGGRDHTTVMHAVKKVEELKGTDHRFAEDVELLRRMLEG</sequence>
<feature type="domain" description="AAA+ ATPase" evidence="8">
    <location>
        <begin position="54"/>
        <end position="258"/>
    </location>
</feature>
<dbReference type="HAMAP" id="MF_00377">
    <property type="entry name" value="DnaA_bact"/>
    <property type="match status" value="1"/>
</dbReference>
<dbReference type="Gene3D" id="1.10.1750.10">
    <property type="match status" value="1"/>
</dbReference>
<dbReference type="SMART" id="SM00760">
    <property type="entry name" value="Bac_DnaA_C"/>
    <property type="match status" value="1"/>
</dbReference>
<evidence type="ECO:0000259" key="8">
    <source>
        <dbReference type="SMART" id="SM00382"/>
    </source>
</evidence>
<dbReference type="AlphaFoldDB" id="A0A812ULG9"/>
<keyword evidence="4" id="KW-0547">Nucleotide-binding</keyword>
<dbReference type="PRINTS" id="PR00051">
    <property type="entry name" value="DNAA"/>
</dbReference>
<protein>
    <submittedName>
        <fullName evidence="10">DnaA protein</fullName>
    </submittedName>
</protein>
<dbReference type="Pfam" id="PF08299">
    <property type="entry name" value="Bac_DnaA_C"/>
    <property type="match status" value="1"/>
</dbReference>
<feature type="non-terminal residue" evidence="10">
    <location>
        <position position="1"/>
    </location>
</feature>
<dbReference type="InterPro" id="IPR001957">
    <property type="entry name" value="Chromosome_initiator_DnaA"/>
</dbReference>
<evidence type="ECO:0000256" key="6">
    <source>
        <dbReference type="ARBA" id="ARBA00023121"/>
    </source>
</evidence>
<evidence type="ECO:0000256" key="2">
    <source>
        <dbReference type="ARBA" id="ARBA00022490"/>
    </source>
</evidence>
<dbReference type="GO" id="GO:0006270">
    <property type="term" value="P:DNA replication initiation"/>
    <property type="evidence" value="ECO:0007669"/>
    <property type="project" value="InterPro"/>
</dbReference>
<dbReference type="GO" id="GO:0005886">
    <property type="term" value="C:plasma membrane"/>
    <property type="evidence" value="ECO:0007669"/>
    <property type="project" value="TreeGrafter"/>
</dbReference>
<keyword evidence="3" id="KW-0235">DNA replication</keyword>